<organism evidence="2 3">
    <name type="scientific">Gossypium tomentosum</name>
    <name type="common">Hawaiian cotton</name>
    <name type="synonym">Gossypium sandvicense</name>
    <dbReference type="NCBI Taxonomy" id="34277"/>
    <lineage>
        <taxon>Eukaryota</taxon>
        <taxon>Viridiplantae</taxon>
        <taxon>Streptophyta</taxon>
        <taxon>Embryophyta</taxon>
        <taxon>Tracheophyta</taxon>
        <taxon>Spermatophyta</taxon>
        <taxon>Magnoliopsida</taxon>
        <taxon>eudicotyledons</taxon>
        <taxon>Gunneridae</taxon>
        <taxon>Pentapetalae</taxon>
        <taxon>rosids</taxon>
        <taxon>malvids</taxon>
        <taxon>Malvales</taxon>
        <taxon>Malvaceae</taxon>
        <taxon>Malvoideae</taxon>
        <taxon>Gossypium</taxon>
    </lineage>
</organism>
<protein>
    <submittedName>
        <fullName evidence="2">Uncharacterized protein</fullName>
    </submittedName>
</protein>
<feature type="transmembrane region" description="Helical" evidence="1">
    <location>
        <begin position="158"/>
        <end position="184"/>
    </location>
</feature>
<dbReference type="EMBL" id="CM017613">
    <property type="protein sequence ID" value="TYI32755.1"/>
    <property type="molecule type" value="Genomic_DNA"/>
</dbReference>
<evidence type="ECO:0000256" key="1">
    <source>
        <dbReference type="SAM" id="Phobius"/>
    </source>
</evidence>
<keyword evidence="1" id="KW-1133">Transmembrane helix</keyword>
<dbReference type="AlphaFoldDB" id="A0A5D2QZ58"/>
<proteinExistence type="predicted"/>
<evidence type="ECO:0000313" key="2">
    <source>
        <dbReference type="EMBL" id="TYI32755.1"/>
    </source>
</evidence>
<dbReference type="Proteomes" id="UP000322667">
    <property type="component" value="Chromosome A04"/>
</dbReference>
<reference evidence="2 3" key="1">
    <citation type="submission" date="2019-07" db="EMBL/GenBank/DDBJ databases">
        <title>WGS assembly of Gossypium tomentosum.</title>
        <authorList>
            <person name="Chen Z.J."/>
            <person name="Sreedasyam A."/>
            <person name="Ando A."/>
            <person name="Song Q."/>
            <person name="De L."/>
            <person name="Hulse-Kemp A."/>
            <person name="Ding M."/>
            <person name="Ye W."/>
            <person name="Kirkbride R."/>
            <person name="Jenkins J."/>
            <person name="Plott C."/>
            <person name="Lovell J."/>
            <person name="Lin Y.-M."/>
            <person name="Vaughn R."/>
            <person name="Liu B."/>
            <person name="Li W."/>
            <person name="Simpson S."/>
            <person name="Scheffler B."/>
            <person name="Saski C."/>
            <person name="Grover C."/>
            <person name="Hu G."/>
            <person name="Conover J."/>
            <person name="Carlson J."/>
            <person name="Shu S."/>
            <person name="Boston L."/>
            <person name="Williams M."/>
            <person name="Peterson D."/>
            <person name="Mcgee K."/>
            <person name="Jones D."/>
            <person name="Wendel J."/>
            <person name="Stelly D."/>
            <person name="Grimwood J."/>
            <person name="Schmutz J."/>
        </authorList>
    </citation>
    <scope>NUCLEOTIDE SEQUENCE [LARGE SCALE GENOMIC DNA]</scope>
    <source>
        <strain evidence="2">7179.01</strain>
    </source>
</reference>
<gene>
    <name evidence="2" type="ORF">ES332_A04G085500v1</name>
</gene>
<sequence length="185" mass="21946">MLFFIKFFILFILFFLPCRLALLFSKKSHFLLHFFFFAPSKQGCFPPLLCHPPALLFLLFCYLFFAFKIYYSDHHGRPTLLPLNLHCCPLLLVWWCQFASLFLLSSFLFFPNFCCFFIAILLLFLAFEIIFFSAKKFLLVPPQISHFLSSFVMVCRPFVQHLCCCIFCYCCKFIVVFSSILLYLK</sequence>
<keyword evidence="1" id="KW-0472">Membrane</keyword>
<accession>A0A5D2QZ58</accession>
<feature type="transmembrane region" description="Helical" evidence="1">
    <location>
        <begin position="116"/>
        <end position="138"/>
    </location>
</feature>
<feature type="transmembrane region" description="Helical" evidence="1">
    <location>
        <begin position="83"/>
        <end position="110"/>
    </location>
</feature>
<feature type="transmembrane region" description="Helical" evidence="1">
    <location>
        <begin position="54"/>
        <end position="71"/>
    </location>
</feature>
<evidence type="ECO:0000313" key="3">
    <source>
        <dbReference type="Proteomes" id="UP000322667"/>
    </source>
</evidence>
<keyword evidence="3" id="KW-1185">Reference proteome</keyword>
<keyword evidence="1" id="KW-0812">Transmembrane</keyword>
<name>A0A5D2QZ58_GOSTO</name>